<keyword evidence="2" id="KW-1185">Reference proteome</keyword>
<accession>A0A7X9X5C1</accession>
<evidence type="ECO:0008006" key="3">
    <source>
        <dbReference type="Google" id="ProtNLM"/>
    </source>
</evidence>
<sequence>MVAISSLPDQATGMLLAMAAYPDPTQSRPANEQMPLGWKDVATVVNDLSVGYGDQINSSGDLENRFVILINQNTKQVVISFKGSDALSNWTSDLTNGGASEYLKIVAQVQAVYDELVGGPLFAGYSFSTTGHSLGGAMAQTFALANGLDTQVYNSLPIPPAIIASGYFGSTDIDAVIGQWQADGHVVSDVRTPNDIAAFF</sequence>
<comment type="caution">
    <text evidence="1">The sequence shown here is derived from an EMBL/GenBank/DDBJ whole genome shotgun (WGS) entry which is preliminary data.</text>
</comment>
<evidence type="ECO:0000313" key="2">
    <source>
        <dbReference type="Proteomes" id="UP000583127"/>
    </source>
</evidence>
<dbReference type="RefSeq" id="WP_169498006.1">
    <property type="nucleotide sequence ID" value="NZ_JABBFZ010000006.1"/>
</dbReference>
<protein>
    <recommendedName>
        <fullName evidence="3">Fungal lipase-like domain-containing protein</fullName>
    </recommendedName>
</protein>
<proteinExistence type="predicted"/>
<gene>
    <name evidence="1" type="ORF">HHL14_12940</name>
</gene>
<dbReference type="Gene3D" id="3.40.50.1820">
    <property type="entry name" value="alpha/beta hydrolase"/>
    <property type="match status" value="1"/>
</dbReference>
<dbReference type="EMBL" id="JABBFZ010000006">
    <property type="protein sequence ID" value="NML31739.1"/>
    <property type="molecule type" value="Genomic_DNA"/>
</dbReference>
<dbReference type="SUPFAM" id="SSF53474">
    <property type="entry name" value="alpha/beta-Hydrolases"/>
    <property type="match status" value="1"/>
</dbReference>
<dbReference type="Pfam" id="PF26363">
    <property type="entry name" value="Phospholipase-like"/>
    <property type="match status" value="1"/>
</dbReference>
<name>A0A7X9X5C1_9BURK</name>
<dbReference type="AlphaFoldDB" id="A0A7X9X5C1"/>
<dbReference type="Proteomes" id="UP000583127">
    <property type="component" value="Unassembled WGS sequence"/>
</dbReference>
<organism evidence="1 2">
    <name type="scientific">Paraburkholderia antibiotica</name>
    <dbReference type="NCBI Taxonomy" id="2728839"/>
    <lineage>
        <taxon>Bacteria</taxon>
        <taxon>Pseudomonadati</taxon>
        <taxon>Pseudomonadota</taxon>
        <taxon>Betaproteobacteria</taxon>
        <taxon>Burkholderiales</taxon>
        <taxon>Burkholderiaceae</taxon>
        <taxon>Paraburkholderia</taxon>
    </lineage>
</organism>
<dbReference type="InterPro" id="IPR029058">
    <property type="entry name" value="AB_hydrolase_fold"/>
</dbReference>
<evidence type="ECO:0000313" key="1">
    <source>
        <dbReference type="EMBL" id="NML31739.1"/>
    </source>
</evidence>
<reference evidence="1 2" key="1">
    <citation type="submission" date="2020-04" db="EMBL/GenBank/DDBJ databases">
        <title>Paraburkholderia sp. G-4-1-8 isolated from soil.</title>
        <authorList>
            <person name="Dahal R.H."/>
        </authorList>
    </citation>
    <scope>NUCLEOTIDE SEQUENCE [LARGE SCALE GENOMIC DNA]</scope>
    <source>
        <strain evidence="1 2">G-4-1-8</strain>
    </source>
</reference>